<comment type="similarity">
    <text evidence="1">Belongs to the glycosyltransferase 2 family.</text>
</comment>
<keyword evidence="3 5" id="KW-0808">Transferase</keyword>
<dbReference type="PANTHER" id="PTHR43630">
    <property type="entry name" value="POLY-BETA-1,6-N-ACETYL-D-GLUCOSAMINE SYNTHASE"/>
    <property type="match status" value="1"/>
</dbReference>
<evidence type="ECO:0000256" key="2">
    <source>
        <dbReference type="ARBA" id="ARBA00022676"/>
    </source>
</evidence>
<sequence>MIVFIVMMVLLLIMYLFIMLTYRHWFLKLKVYQPQQPQPRTNFTIIIPARNEAANIGNCLSSILQQNYPSDLYEIIVIDDHSTDETAAIVQALQASNNNIQLIQLADIVFDQQLNSYKKKAIETAIGRATNDWIVTTDADCIAQPNWLILYNDYIVSNDVVFVGAPVVFTNDGSVLAAFQCIDFMALQGITAASVSAGFHAMCNGANLAFKKTVFYEVEGYKHVDKIASGDDMFLMNKIQNKYPKRIGFLYHPQAVIATLPMPTVRSFLNQRIRWASKTNSYQDIRIVVILWAILILNIGLMMMPILAFWQPMVLWYWLGLLATKTFVEALFALDIAAFFKIEMRPWHLLLQFPHIVYTAMAGTFGLFGNYQWKGRTVK</sequence>
<dbReference type="RefSeq" id="WP_379015423.1">
    <property type="nucleotide sequence ID" value="NZ_JBHSDC010000029.1"/>
</dbReference>
<dbReference type="PANTHER" id="PTHR43630:SF1">
    <property type="entry name" value="POLY-BETA-1,6-N-ACETYL-D-GLUCOSAMINE SYNTHASE"/>
    <property type="match status" value="1"/>
</dbReference>
<dbReference type="Pfam" id="PF13641">
    <property type="entry name" value="Glyco_tranf_2_3"/>
    <property type="match status" value="1"/>
</dbReference>
<accession>A0ABV8PYV9</accession>
<reference evidence="6" key="1">
    <citation type="journal article" date="2019" name="Int. J. Syst. Evol. Microbiol.">
        <title>The Global Catalogue of Microorganisms (GCM) 10K type strain sequencing project: providing services to taxonomists for standard genome sequencing and annotation.</title>
        <authorList>
            <consortium name="The Broad Institute Genomics Platform"/>
            <consortium name="The Broad Institute Genome Sequencing Center for Infectious Disease"/>
            <person name="Wu L."/>
            <person name="Ma J."/>
        </authorList>
    </citation>
    <scope>NUCLEOTIDE SEQUENCE [LARGE SCALE GENOMIC DNA]</scope>
    <source>
        <strain evidence="6">CECT 8010</strain>
    </source>
</reference>
<dbReference type="Gene3D" id="3.90.550.10">
    <property type="entry name" value="Spore Coat Polysaccharide Biosynthesis Protein SpsA, Chain A"/>
    <property type="match status" value="1"/>
</dbReference>
<keyword evidence="4" id="KW-0812">Transmembrane</keyword>
<proteinExistence type="inferred from homology"/>
<keyword evidence="2 5" id="KW-0328">Glycosyltransferase</keyword>
<feature type="transmembrane region" description="Helical" evidence="4">
    <location>
        <begin position="6"/>
        <end position="26"/>
    </location>
</feature>
<protein>
    <submittedName>
        <fullName evidence="5">Glycosyltransferase</fullName>
        <ecNumber evidence="5">2.4.-.-</ecNumber>
    </submittedName>
</protein>
<feature type="transmembrane region" description="Helical" evidence="4">
    <location>
        <begin position="349"/>
        <end position="369"/>
    </location>
</feature>
<dbReference type="SUPFAM" id="SSF53448">
    <property type="entry name" value="Nucleotide-diphospho-sugar transferases"/>
    <property type="match status" value="1"/>
</dbReference>
<keyword evidence="6" id="KW-1185">Reference proteome</keyword>
<dbReference type="EC" id="2.4.-.-" evidence="5"/>
<name>A0ABV8PYV9_9BACT</name>
<keyword evidence="4" id="KW-1133">Transmembrane helix</keyword>
<comment type="caution">
    <text evidence="5">The sequence shown here is derived from an EMBL/GenBank/DDBJ whole genome shotgun (WGS) entry which is preliminary data.</text>
</comment>
<keyword evidence="4" id="KW-0472">Membrane</keyword>
<feature type="transmembrane region" description="Helical" evidence="4">
    <location>
        <begin position="287"/>
        <end position="310"/>
    </location>
</feature>
<dbReference type="GO" id="GO:0016757">
    <property type="term" value="F:glycosyltransferase activity"/>
    <property type="evidence" value="ECO:0007669"/>
    <property type="project" value="UniProtKB-KW"/>
</dbReference>
<gene>
    <name evidence="5" type="ORF">ACFOW1_15110</name>
</gene>
<evidence type="ECO:0000256" key="3">
    <source>
        <dbReference type="ARBA" id="ARBA00022679"/>
    </source>
</evidence>
<dbReference type="EMBL" id="JBHSDC010000029">
    <property type="protein sequence ID" value="MFC4233229.1"/>
    <property type="molecule type" value="Genomic_DNA"/>
</dbReference>
<dbReference type="InterPro" id="IPR029044">
    <property type="entry name" value="Nucleotide-diphossugar_trans"/>
</dbReference>
<evidence type="ECO:0000313" key="6">
    <source>
        <dbReference type="Proteomes" id="UP001595906"/>
    </source>
</evidence>
<organism evidence="5 6">
    <name type="scientific">Parasediminibacterium paludis</name>
    <dbReference type="NCBI Taxonomy" id="908966"/>
    <lineage>
        <taxon>Bacteria</taxon>
        <taxon>Pseudomonadati</taxon>
        <taxon>Bacteroidota</taxon>
        <taxon>Chitinophagia</taxon>
        <taxon>Chitinophagales</taxon>
        <taxon>Chitinophagaceae</taxon>
        <taxon>Parasediminibacterium</taxon>
    </lineage>
</organism>
<evidence type="ECO:0000313" key="5">
    <source>
        <dbReference type="EMBL" id="MFC4233229.1"/>
    </source>
</evidence>
<feature type="transmembrane region" description="Helical" evidence="4">
    <location>
        <begin position="316"/>
        <end position="337"/>
    </location>
</feature>
<evidence type="ECO:0000256" key="1">
    <source>
        <dbReference type="ARBA" id="ARBA00006739"/>
    </source>
</evidence>
<dbReference type="Proteomes" id="UP001595906">
    <property type="component" value="Unassembled WGS sequence"/>
</dbReference>
<evidence type="ECO:0000256" key="4">
    <source>
        <dbReference type="SAM" id="Phobius"/>
    </source>
</evidence>